<keyword evidence="4 9" id="KW-0812">Transmembrane</keyword>
<dbReference type="GO" id="GO:0005886">
    <property type="term" value="C:plasma membrane"/>
    <property type="evidence" value="ECO:0007669"/>
    <property type="project" value="UniProtKB-SubCell"/>
</dbReference>
<feature type="transmembrane region" description="Helical" evidence="9">
    <location>
        <begin position="103"/>
        <end position="120"/>
    </location>
</feature>
<sequence>MLISRAFTILMIYRVAITVSYQIFTVAVGWHIFELTQDVMALGLIGLAEVIPYFCCALFAGHAVDVLPKKKIALFGCAVYALMGAVMLWVATGDFQQNWLKPAWLMYFSIGLAGIARAVVRPIYQVLFAQALERSQYSRGTAVGTSVFQMAQIGGPAFGGVLIAWSGLVSAYLSVVVFALIGVMALLAFRYQEEVSKPSADSIWVSIVEGLKFVFGRQVMLAAMALDMFAVLFGGAVSMLPAYVSEILSGHPEALGLLRAAPAVGSTLVGLWLARRPLDQYAGRWLLAAVAGFGLSAIGFGVSTTFVMAALSLLFMGVFDGISVIIRSTIMQLLTPDNMRGRVSAINGIFIGSSNEIGALESGIAASWLGLSTSIVFGGVVTLLVVMASWFLAPKLRYLNMRDLQSDAAR</sequence>
<dbReference type="InterPro" id="IPR011701">
    <property type="entry name" value="MFS"/>
</dbReference>
<dbReference type="CDD" id="cd06173">
    <property type="entry name" value="MFS_MefA_like"/>
    <property type="match status" value="1"/>
</dbReference>
<feature type="transmembrane region" description="Helical" evidence="9">
    <location>
        <begin position="39"/>
        <end position="60"/>
    </location>
</feature>
<evidence type="ECO:0000256" key="2">
    <source>
        <dbReference type="ARBA" id="ARBA00022448"/>
    </source>
</evidence>
<proteinExistence type="inferred from homology"/>
<feature type="transmembrane region" description="Helical" evidence="9">
    <location>
        <begin position="256"/>
        <end position="274"/>
    </location>
</feature>
<feature type="transmembrane region" description="Helical" evidence="9">
    <location>
        <begin position="12"/>
        <end position="33"/>
    </location>
</feature>
<feature type="transmembrane region" description="Helical" evidence="9">
    <location>
        <begin position="306"/>
        <end position="326"/>
    </location>
</feature>
<evidence type="ECO:0000256" key="5">
    <source>
        <dbReference type="ARBA" id="ARBA00022989"/>
    </source>
</evidence>
<feature type="transmembrane region" description="Helical" evidence="9">
    <location>
        <begin position="141"/>
        <end position="165"/>
    </location>
</feature>
<dbReference type="Gene3D" id="1.20.1250.20">
    <property type="entry name" value="MFS general substrate transporter like domains"/>
    <property type="match status" value="1"/>
</dbReference>
<evidence type="ECO:0000256" key="6">
    <source>
        <dbReference type="ARBA" id="ARBA00023136"/>
    </source>
</evidence>
<evidence type="ECO:0000256" key="9">
    <source>
        <dbReference type="SAM" id="Phobius"/>
    </source>
</evidence>
<dbReference type="PANTHER" id="PTHR23513">
    <property type="entry name" value="INTEGRAL MEMBRANE EFFLUX PROTEIN-RELATED"/>
    <property type="match status" value="1"/>
</dbReference>
<comment type="similarity">
    <text evidence="7">Belongs to the major facilitator superfamily. Drug:H(+) antiporter-3 (DHA3) (TC 2.A.1.21) family.</text>
</comment>
<evidence type="ECO:0000256" key="4">
    <source>
        <dbReference type="ARBA" id="ARBA00022692"/>
    </source>
</evidence>
<feature type="transmembrane region" description="Helical" evidence="9">
    <location>
        <begin position="72"/>
        <end position="91"/>
    </location>
</feature>
<evidence type="ECO:0000256" key="7">
    <source>
        <dbReference type="ARBA" id="ARBA00038075"/>
    </source>
</evidence>
<dbReference type="RefSeq" id="WP_259673433.1">
    <property type="nucleotide sequence ID" value="NZ_PVTV01000011.1"/>
</dbReference>
<organism evidence="11 12">
    <name type="scientific">Jezberella montanilacus</name>
    <dbReference type="NCBI Taxonomy" id="323426"/>
    <lineage>
        <taxon>Bacteria</taxon>
        <taxon>Pseudomonadati</taxon>
        <taxon>Pseudomonadota</taxon>
        <taxon>Betaproteobacteria</taxon>
        <taxon>Burkholderiales</taxon>
        <taxon>Alcaligenaceae</taxon>
        <taxon>Jezberella</taxon>
    </lineage>
</organism>
<keyword evidence="5 9" id="KW-1133">Transmembrane helix</keyword>
<keyword evidence="3" id="KW-1003">Cell membrane</keyword>
<dbReference type="InterPro" id="IPR020846">
    <property type="entry name" value="MFS_dom"/>
</dbReference>
<feature type="transmembrane region" description="Helical" evidence="9">
    <location>
        <begin position="171"/>
        <end position="189"/>
    </location>
</feature>
<name>A0A2T0XL37_9BURK</name>
<keyword evidence="2" id="KW-0813">Transport</keyword>
<dbReference type="AlphaFoldDB" id="A0A2T0XL37"/>
<comment type="subcellular location">
    <subcellularLocation>
        <location evidence="1">Cell membrane</location>
        <topology evidence="1">Multi-pass membrane protein</topology>
    </subcellularLocation>
</comment>
<feature type="transmembrane region" description="Helical" evidence="9">
    <location>
        <begin position="375"/>
        <end position="393"/>
    </location>
</feature>
<evidence type="ECO:0000256" key="3">
    <source>
        <dbReference type="ARBA" id="ARBA00022475"/>
    </source>
</evidence>
<gene>
    <name evidence="11" type="ORF">BCM14_1122</name>
</gene>
<dbReference type="EMBL" id="PVTV01000011">
    <property type="protein sequence ID" value="PRY99669.1"/>
    <property type="molecule type" value="Genomic_DNA"/>
</dbReference>
<dbReference type="PROSITE" id="PS50850">
    <property type="entry name" value="MFS"/>
    <property type="match status" value="1"/>
</dbReference>
<dbReference type="Pfam" id="PF07690">
    <property type="entry name" value="MFS_1"/>
    <property type="match status" value="1"/>
</dbReference>
<protein>
    <recommendedName>
        <fullName evidence="8">Multidrug efflux pump Tap</fullName>
    </recommendedName>
</protein>
<accession>A0A2T0XL37</accession>
<keyword evidence="6 9" id="KW-0472">Membrane</keyword>
<feature type="domain" description="Major facilitator superfamily (MFS) profile" evidence="10">
    <location>
        <begin position="1"/>
        <end position="397"/>
    </location>
</feature>
<evidence type="ECO:0000313" key="11">
    <source>
        <dbReference type="EMBL" id="PRY99669.1"/>
    </source>
</evidence>
<evidence type="ECO:0000256" key="8">
    <source>
        <dbReference type="ARBA" id="ARBA00040914"/>
    </source>
</evidence>
<feature type="transmembrane region" description="Helical" evidence="9">
    <location>
        <begin position="281"/>
        <end position="300"/>
    </location>
</feature>
<feature type="transmembrane region" description="Helical" evidence="9">
    <location>
        <begin position="219"/>
        <end position="244"/>
    </location>
</feature>
<dbReference type="PANTHER" id="PTHR23513:SF9">
    <property type="entry name" value="ENTEROBACTIN EXPORTER ENTS"/>
    <property type="match status" value="1"/>
</dbReference>
<dbReference type="SUPFAM" id="SSF103473">
    <property type="entry name" value="MFS general substrate transporter"/>
    <property type="match status" value="1"/>
</dbReference>
<evidence type="ECO:0000313" key="12">
    <source>
        <dbReference type="Proteomes" id="UP000238308"/>
    </source>
</evidence>
<reference evidence="11 12" key="1">
    <citation type="submission" date="2018-03" db="EMBL/GenBank/DDBJ databases">
        <title>Genomic Encyclopedia of Type Strains, Phase III (KMG-III): the genomes of soil and plant-associated and newly described type strains.</title>
        <authorList>
            <person name="Whitman W."/>
        </authorList>
    </citation>
    <scope>NUCLEOTIDE SEQUENCE [LARGE SCALE GENOMIC DNA]</scope>
    <source>
        <strain evidence="11 12">MWH-P2sevCIIIb</strain>
    </source>
</reference>
<dbReference type="InterPro" id="IPR036259">
    <property type="entry name" value="MFS_trans_sf"/>
</dbReference>
<keyword evidence="12" id="KW-1185">Reference proteome</keyword>
<evidence type="ECO:0000259" key="10">
    <source>
        <dbReference type="PROSITE" id="PS50850"/>
    </source>
</evidence>
<dbReference type="Proteomes" id="UP000238308">
    <property type="component" value="Unassembled WGS sequence"/>
</dbReference>
<feature type="transmembrane region" description="Helical" evidence="9">
    <location>
        <begin position="346"/>
        <end position="369"/>
    </location>
</feature>
<comment type="caution">
    <text evidence="11">The sequence shown here is derived from an EMBL/GenBank/DDBJ whole genome shotgun (WGS) entry which is preliminary data.</text>
</comment>
<dbReference type="GO" id="GO:0022857">
    <property type="term" value="F:transmembrane transporter activity"/>
    <property type="evidence" value="ECO:0007669"/>
    <property type="project" value="InterPro"/>
</dbReference>
<evidence type="ECO:0000256" key="1">
    <source>
        <dbReference type="ARBA" id="ARBA00004651"/>
    </source>
</evidence>